<accession>A0A3N4KLU2</accession>
<name>A0A3N4KLU2_9PEZI</name>
<dbReference type="InParanoid" id="A0A3N4KLU2"/>
<keyword evidence="1" id="KW-1133">Transmembrane helix</keyword>
<keyword evidence="1" id="KW-0812">Transmembrane</keyword>
<proteinExistence type="predicted"/>
<evidence type="ECO:0000313" key="3">
    <source>
        <dbReference type="Proteomes" id="UP000277580"/>
    </source>
</evidence>
<keyword evidence="3" id="KW-1185">Reference proteome</keyword>
<protein>
    <submittedName>
        <fullName evidence="2">Uncharacterized protein</fullName>
    </submittedName>
</protein>
<feature type="transmembrane region" description="Helical" evidence="1">
    <location>
        <begin position="45"/>
        <end position="65"/>
    </location>
</feature>
<feature type="transmembrane region" description="Helical" evidence="1">
    <location>
        <begin position="12"/>
        <end position="33"/>
    </location>
</feature>
<gene>
    <name evidence="2" type="ORF">P167DRAFT_575277</name>
</gene>
<keyword evidence="1" id="KW-0472">Membrane</keyword>
<evidence type="ECO:0000313" key="2">
    <source>
        <dbReference type="EMBL" id="RPB11536.1"/>
    </source>
</evidence>
<evidence type="ECO:0000256" key="1">
    <source>
        <dbReference type="SAM" id="Phobius"/>
    </source>
</evidence>
<dbReference type="EMBL" id="ML119135">
    <property type="protein sequence ID" value="RPB11536.1"/>
    <property type="molecule type" value="Genomic_DNA"/>
</dbReference>
<sequence length="202" mass="22070">MTTQSHLPSRPTLYSFFLLIPLGLNNVNHIFLVKVKSLLTLFHPSFDSMNLLLISAISSAVYSVLKSSITSSQSTSNVAGWNSGLVRGSRSEISFINRYLNTLNLSITSAQSTSNVAGWSLGPRMRSRKSPISAMASFFCEYIIFISLLSFAVTPQKGASDHFSRSLIDKDLSSHLSAPINSGEQNMALSDHEFSVWTSNVG</sequence>
<dbReference type="AlphaFoldDB" id="A0A3N4KLU2"/>
<feature type="transmembrane region" description="Helical" evidence="1">
    <location>
        <begin position="132"/>
        <end position="153"/>
    </location>
</feature>
<dbReference type="Proteomes" id="UP000277580">
    <property type="component" value="Unassembled WGS sequence"/>
</dbReference>
<reference evidence="2 3" key="1">
    <citation type="journal article" date="2018" name="Nat. Ecol. Evol.">
        <title>Pezizomycetes genomes reveal the molecular basis of ectomycorrhizal truffle lifestyle.</title>
        <authorList>
            <person name="Murat C."/>
            <person name="Payen T."/>
            <person name="Noel B."/>
            <person name="Kuo A."/>
            <person name="Morin E."/>
            <person name="Chen J."/>
            <person name="Kohler A."/>
            <person name="Krizsan K."/>
            <person name="Balestrini R."/>
            <person name="Da Silva C."/>
            <person name="Montanini B."/>
            <person name="Hainaut M."/>
            <person name="Levati E."/>
            <person name="Barry K.W."/>
            <person name="Belfiori B."/>
            <person name="Cichocki N."/>
            <person name="Clum A."/>
            <person name="Dockter R.B."/>
            <person name="Fauchery L."/>
            <person name="Guy J."/>
            <person name="Iotti M."/>
            <person name="Le Tacon F."/>
            <person name="Lindquist E.A."/>
            <person name="Lipzen A."/>
            <person name="Malagnac F."/>
            <person name="Mello A."/>
            <person name="Molinier V."/>
            <person name="Miyauchi S."/>
            <person name="Poulain J."/>
            <person name="Riccioni C."/>
            <person name="Rubini A."/>
            <person name="Sitrit Y."/>
            <person name="Splivallo R."/>
            <person name="Traeger S."/>
            <person name="Wang M."/>
            <person name="Zifcakova L."/>
            <person name="Wipf D."/>
            <person name="Zambonelli A."/>
            <person name="Paolocci F."/>
            <person name="Nowrousian M."/>
            <person name="Ottonello S."/>
            <person name="Baldrian P."/>
            <person name="Spatafora J.W."/>
            <person name="Henrissat B."/>
            <person name="Nagy L.G."/>
            <person name="Aury J.M."/>
            <person name="Wincker P."/>
            <person name="Grigoriev I.V."/>
            <person name="Bonfante P."/>
            <person name="Martin F.M."/>
        </authorList>
    </citation>
    <scope>NUCLEOTIDE SEQUENCE [LARGE SCALE GENOMIC DNA]</scope>
    <source>
        <strain evidence="2 3">CCBAS932</strain>
    </source>
</reference>
<organism evidence="2 3">
    <name type="scientific">Morchella conica CCBAS932</name>
    <dbReference type="NCBI Taxonomy" id="1392247"/>
    <lineage>
        <taxon>Eukaryota</taxon>
        <taxon>Fungi</taxon>
        <taxon>Dikarya</taxon>
        <taxon>Ascomycota</taxon>
        <taxon>Pezizomycotina</taxon>
        <taxon>Pezizomycetes</taxon>
        <taxon>Pezizales</taxon>
        <taxon>Morchellaceae</taxon>
        <taxon>Morchella</taxon>
    </lineage>
</organism>